<accession>A0ACC1QTL0</accession>
<organism evidence="1 2">
    <name type="scientific">Lecanicillium saksenae</name>
    <dbReference type="NCBI Taxonomy" id="468837"/>
    <lineage>
        <taxon>Eukaryota</taxon>
        <taxon>Fungi</taxon>
        <taxon>Dikarya</taxon>
        <taxon>Ascomycota</taxon>
        <taxon>Pezizomycotina</taxon>
        <taxon>Sordariomycetes</taxon>
        <taxon>Hypocreomycetidae</taxon>
        <taxon>Hypocreales</taxon>
        <taxon>Cordycipitaceae</taxon>
        <taxon>Lecanicillium</taxon>
    </lineage>
</organism>
<gene>
    <name evidence="1" type="ORF">NLG97_g6163</name>
</gene>
<keyword evidence="2" id="KW-1185">Reference proteome</keyword>
<reference evidence="1" key="1">
    <citation type="submission" date="2022-07" db="EMBL/GenBank/DDBJ databases">
        <title>Genome Sequence of Lecanicillium saksenae.</title>
        <authorList>
            <person name="Buettner E."/>
        </authorList>
    </citation>
    <scope>NUCLEOTIDE SEQUENCE</scope>
    <source>
        <strain evidence="1">VT-O1</strain>
    </source>
</reference>
<proteinExistence type="predicted"/>
<sequence>MATNGNAAANAEPEATTGNPSHRYLSTRGEDAGVRFPLGRSSRLYSTSAHYPPLALHADKKKTLIMNGD</sequence>
<evidence type="ECO:0000313" key="2">
    <source>
        <dbReference type="Proteomes" id="UP001148737"/>
    </source>
</evidence>
<comment type="caution">
    <text evidence="1">The sequence shown here is derived from an EMBL/GenBank/DDBJ whole genome shotgun (WGS) entry which is preliminary data.</text>
</comment>
<dbReference type="EMBL" id="JANAKD010000779">
    <property type="protein sequence ID" value="KAJ3488630.1"/>
    <property type="molecule type" value="Genomic_DNA"/>
</dbReference>
<name>A0ACC1QTL0_9HYPO</name>
<dbReference type="Proteomes" id="UP001148737">
    <property type="component" value="Unassembled WGS sequence"/>
</dbReference>
<evidence type="ECO:0000313" key="1">
    <source>
        <dbReference type="EMBL" id="KAJ3488630.1"/>
    </source>
</evidence>
<protein>
    <submittedName>
        <fullName evidence="1">Uncharacterized protein</fullName>
    </submittedName>
</protein>